<keyword evidence="1" id="KW-0812">Transmembrane</keyword>
<keyword evidence="1" id="KW-0472">Membrane</keyword>
<feature type="transmembrane region" description="Helical" evidence="1">
    <location>
        <begin position="84"/>
        <end position="101"/>
    </location>
</feature>
<comment type="caution">
    <text evidence="2">The sequence shown here is derived from an EMBL/GenBank/DDBJ whole genome shotgun (WGS) entry which is preliminary data.</text>
</comment>
<accession>E7RXP9</accession>
<protein>
    <submittedName>
        <fullName evidence="2">Uncharacterized protein</fullName>
    </submittedName>
</protein>
<proteinExistence type="predicted"/>
<dbReference type="RefSeq" id="WP_005673751.1">
    <property type="nucleotide sequence ID" value="NZ_CP146288.1"/>
</dbReference>
<dbReference type="STRING" id="887898.HMPREF0551_1470"/>
<feature type="transmembrane region" description="Helical" evidence="1">
    <location>
        <begin position="6"/>
        <end position="29"/>
    </location>
</feature>
<sequence length="110" mass="11528">MNFTVLLARLAAQILLGIAVFLWGAIAVLDPARGDARWVIGLGAVLALAALLRLGRGGAWVPWAAAVGLVLPIGMLAHDNGGSPWLWALWALVAFATAGWVRNGHEVKQG</sequence>
<gene>
    <name evidence="2" type="ORF">HMPREF0551_1470</name>
</gene>
<reference evidence="2 3" key="1">
    <citation type="submission" date="2010-12" db="EMBL/GenBank/DDBJ databases">
        <authorList>
            <person name="Muzny D."/>
            <person name="Qin X."/>
            <person name="Deng J."/>
            <person name="Jiang H."/>
            <person name="Liu Y."/>
            <person name="Qu J."/>
            <person name="Song X.-Z."/>
            <person name="Zhang L."/>
            <person name="Thornton R."/>
            <person name="Coyle M."/>
            <person name="Francisco L."/>
            <person name="Jackson L."/>
            <person name="Javaid M."/>
            <person name="Korchina V."/>
            <person name="Kovar C."/>
            <person name="Mata R."/>
            <person name="Mathew T."/>
            <person name="Ngo R."/>
            <person name="Nguyen L."/>
            <person name="Nguyen N."/>
            <person name="Okwuonu G."/>
            <person name="Ongeri F."/>
            <person name="Pham C."/>
            <person name="Simmons D."/>
            <person name="Wilczek-Boney K."/>
            <person name="Hale W."/>
            <person name="Jakkamsetti A."/>
            <person name="Pham P."/>
            <person name="Ruth R."/>
            <person name="San Lucas F."/>
            <person name="Warren J."/>
            <person name="Zhang J."/>
            <person name="Zhao Z."/>
            <person name="Zhou C."/>
            <person name="Zhu D."/>
            <person name="Lee S."/>
            <person name="Bess C."/>
            <person name="Blankenburg K."/>
            <person name="Forbes L."/>
            <person name="Fu Q."/>
            <person name="Gubbala S."/>
            <person name="Hirani K."/>
            <person name="Jayaseelan J.C."/>
            <person name="Lara F."/>
            <person name="Munidasa M."/>
            <person name="Palculict T."/>
            <person name="Patil S."/>
            <person name="Pu L.-L."/>
            <person name="Saada N."/>
            <person name="Tang L."/>
            <person name="Weissenberger G."/>
            <person name="Zhu Y."/>
            <person name="Hemphill L."/>
            <person name="Shang Y."/>
            <person name="Youmans B."/>
            <person name="Ayvaz T."/>
            <person name="Ross M."/>
            <person name="Santibanez J."/>
            <person name="Aqrawi P."/>
            <person name="Gross S."/>
            <person name="Joshi V."/>
            <person name="Fowler G."/>
            <person name="Nazareth L."/>
            <person name="Reid J."/>
            <person name="Worley K."/>
            <person name="Petrosino J."/>
            <person name="Highlander S."/>
            <person name="Gibbs R."/>
        </authorList>
    </citation>
    <scope>NUCLEOTIDE SEQUENCE [LARGE SCALE GENOMIC DNA]</scope>
    <source>
        <strain evidence="2 3">ATCC 51599</strain>
    </source>
</reference>
<name>E7RXP9_9BURK</name>
<evidence type="ECO:0000256" key="1">
    <source>
        <dbReference type="SAM" id="Phobius"/>
    </source>
</evidence>
<dbReference type="EMBL" id="AEQP01000010">
    <property type="protein sequence ID" value="EFV94723.1"/>
    <property type="molecule type" value="Genomic_DNA"/>
</dbReference>
<evidence type="ECO:0000313" key="3">
    <source>
        <dbReference type="Proteomes" id="UP000011021"/>
    </source>
</evidence>
<dbReference type="Proteomes" id="UP000011021">
    <property type="component" value="Unassembled WGS sequence"/>
</dbReference>
<evidence type="ECO:0000313" key="2">
    <source>
        <dbReference type="EMBL" id="EFV94723.1"/>
    </source>
</evidence>
<organism evidence="2 3">
    <name type="scientific">Lautropia mirabilis ATCC 51599</name>
    <dbReference type="NCBI Taxonomy" id="887898"/>
    <lineage>
        <taxon>Bacteria</taxon>
        <taxon>Pseudomonadati</taxon>
        <taxon>Pseudomonadota</taxon>
        <taxon>Betaproteobacteria</taxon>
        <taxon>Burkholderiales</taxon>
        <taxon>Burkholderiaceae</taxon>
        <taxon>Lautropia</taxon>
    </lineage>
</organism>
<keyword evidence="1" id="KW-1133">Transmembrane helix</keyword>
<keyword evidence="3" id="KW-1185">Reference proteome</keyword>
<feature type="transmembrane region" description="Helical" evidence="1">
    <location>
        <begin position="60"/>
        <end position="77"/>
    </location>
</feature>
<feature type="transmembrane region" description="Helical" evidence="1">
    <location>
        <begin position="36"/>
        <end position="54"/>
    </location>
</feature>
<dbReference type="HOGENOM" id="CLU_2167804_0_0_4"/>
<dbReference type="AlphaFoldDB" id="E7RXP9"/>